<gene>
    <name evidence="2" type="ORF">ERS852461_01580</name>
    <name evidence="3" type="ORF">NXY30_15105</name>
</gene>
<organism evidence="2 4">
    <name type="scientific">Bacteroides faecis</name>
    <dbReference type="NCBI Taxonomy" id="674529"/>
    <lineage>
        <taxon>Bacteria</taxon>
        <taxon>Pseudomonadati</taxon>
        <taxon>Bacteroidota</taxon>
        <taxon>Bacteroidia</taxon>
        <taxon>Bacteroidales</taxon>
        <taxon>Bacteroidaceae</taxon>
        <taxon>Bacteroides</taxon>
    </lineage>
</organism>
<dbReference type="GeneID" id="69589814"/>
<dbReference type="Proteomes" id="UP000095606">
    <property type="component" value="Unassembled WGS sequence"/>
</dbReference>
<protein>
    <submittedName>
        <fullName evidence="2">Uncharacterized protein</fullName>
    </submittedName>
</protein>
<reference evidence="3" key="2">
    <citation type="submission" date="2022-08" db="EMBL/GenBank/DDBJ databases">
        <title>Genome Sequencing of Bacteroides fragilis Group Isolates with Nanopore Technology.</title>
        <authorList>
            <person name="Tisza M.J."/>
            <person name="Smith D."/>
            <person name="Dekker J.P."/>
        </authorList>
    </citation>
    <scope>NUCLEOTIDE SEQUENCE</scope>
    <source>
        <strain evidence="3">BFG-527</strain>
    </source>
</reference>
<accession>A0A3E5G4P6</accession>
<dbReference type="RefSeq" id="WP_081030796.1">
    <property type="nucleotide sequence ID" value="NZ_CABMFH010000026.1"/>
</dbReference>
<keyword evidence="1" id="KW-0175">Coiled coil</keyword>
<proteinExistence type="predicted"/>
<evidence type="ECO:0000313" key="4">
    <source>
        <dbReference type="Proteomes" id="UP000095606"/>
    </source>
</evidence>
<evidence type="ECO:0000313" key="3">
    <source>
        <dbReference type="EMBL" id="UVQ72401.1"/>
    </source>
</evidence>
<dbReference type="EMBL" id="CZAE01000005">
    <property type="protein sequence ID" value="CUO97455.1"/>
    <property type="molecule type" value="Genomic_DNA"/>
</dbReference>
<dbReference type="EMBL" id="CP103141">
    <property type="protein sequence ID" value="UVQ72401.1"/>
    <property type="molecule type" value="Genomic_DNA"/>
</dbReference>
<reference evidence="2 4" key="1">
    <citation type="submission" date="2015-09" db="EMBL/GenBank/DDBJ databases">
        <authorList>
            <consortium name="Pathogen Informatics"/>
        </authorList>
    </citation>
    <scope>NUCLEOTIDE SEQUENCE [LARGE SCALE GENOMIC DNA]</scope>
    <source>
        <strain evidence="2 4">2789STDY5834846</strain>
    </source>
</reference>
<sequence>MTTLNVNATEMVNNSVESNNATMGNVEELTKVLKQEEKELQRLIKRNADEAVIAAQQNVVDKTKAKLEQAQEFEKESNENIGNDFLTFSIVNEETGARVEQQKKIAFVKNNRPVNSKKVDSFIALIAANKYEKAFPIIVVEAAKLIEAGYTVTDIKGRELTKEEAADYLVILDGQHRCTAFAKLVATGKYTETIPNVYVRDIENVGEYLVDINNVGSSWDKKDRLVVASLTTKDELFQNVAELLNEGFNPSTAMLIYTGKSLSDKQVNKALKGEEITFPKGTEINIERGNKFINLCKAAKMDVSFITKRYFIKDFNSYAKSTSEEQAFEALNKLKELNYTEANWKEVKEEDDFIEILKEALEA</sequence>
<evidence type="ECO:0000313" key="2">
    <source>
        <dbReference type="EMBL" id="CUO97455.1"/>
    </source>
</evidence>
<feature type="coiled-coil region" evidence="1">
    <location>
        <begin position="19"/>
        <end position="46"/>
    </location>
</feature>
<evidence type="ECO:0000256" key="1">
    <source>
        <dbReference type="SAM" id="Coils"/>
    </source>
</evidence>
<evidence type="ECO:0000313" key="5">
    <source>
        <dbReference type="Proteomes" id="UP001060104"/>
    </source>
</evidence>
<accession>A0A174JJV2</accession>
<keyword evidence="5" id="KW-1185">Reference proteome</keyword>
<name>A0A3E5G4P6_9BACE</name>
<dbReference type="Proteomes" id="UP001060104">
    <property type="component" value="Chromosome"/>
</dbReference>
<dbReference type="AlphaFoldDB" id="A0A3E5G4P6"/>